<proteinExistence type="predicted"/>
<feature type="domain" description="Helicase C-terminal" evidence="14">
    <location>
        <begin position="741"/>
        <end position="921"/>
    </location>
</feature>
<evidence type="ECO:0000313" key="16">
    <source>
        <dbReference type="Proteomes" id="UP001320420"/>
    </source>
</evidence>
<dbReference type="PANTHER" id="PTHR18934">
    <property type="entry name" value="ATP-DEPENDENT RNA HELICASE"/>
    <property type="match status" value="1"/>
</dbReference>
<feature type="region of interest" description="Disordered" evidence="11">
    <location>
        <begin position="137"/>
        <end position="239"/>
    </location>
</feature>
<dbReference type="PROSITE" id="PS51192">
    <property type="entry name" value="HELICASE_ATP_BIND_1"/>
    <property type="match status" value="1"/>
</dbReference>
<dbReference type="GO" id="GO:0000390">
    <property type="term" value="P:spliceosomal complex disassembly"/>
    <property type="evidence" value="ECO:0007669"/>
    <property type="project" value="TreeGrafter"/>
</dbReference>
<name>A0AAN9ULM7_9PEZI</name>
<evidence type="ECO:0000256" key="11">
    <source>
        <dbReference type="SAM" id="MobiDB-lite"/>
    </source>
</evidence>
<dbReference type="FunFam" id="1.10.10.2130:FF:000001">
    <property type="entry name" value="Pre-mRNA-splicing factor ATP-dependent RNA helicase"/>
    <property type="match status" value="1"/>
</dbReference>
<evidence type="ECO:0000259" key="14">
    <source>
        <dbReference type="PROSITE" id="PS51194"/>
    </source>
</evidence>
<dbReference type="Pfam" id="PF00271">
    <property type="entry name" value="Helicase_C"/>
    <property type="match status" value="1"/>
</dbReference>
<dbReference type="InterPro" id="IPR049621">
    <property type="entry name" value="S1_DHX8_helicase"/>
</dbReference>
<feature type="compositionally biased region" description="Basic and acidic residues" evidence="11">
    <location>
        <begin position="200"/>
        <end position="212"/>
    </location>
</feature>
<evidence type="ECO:0000256" key="8">
    <source>
        <dbReference type="ARBA" id="ARBA00023187"/>
    </source>
</evidence>
<dbReference type="Pfam" id="PF00270">
    <property type="entry name" value="DEAD"/>
    <property type="match status" value="1"/>
</dbReference>
<evidence type="ECO:0000256" key="6">
    <source>
        <dbReference type="ARBA" id="ARBA00022806"/>
    </source>
</evidence>
<evidence type="ECO:0000256" key="9">
    <source>
        <dbReference type="ARBA" id="ARBA00023242"/>
    </source>
</evidence>
<feature type="domain" description="S1 motif" evidence="12">
    <location>
        <begin position="247"/>
        <end position="318"/>
    </location>
</feature>
<dbReference type="PANTHER" id="PTHR18934:SF85">
    <property type="entry name" value="ATP-DEPENDENT RNA HELICASE DHX8"/>
    <property type="match status" value="1"/>
</dbReference>
<dbReference type="InterPro" id="IPR007502">
    <property type="entry name" value="Helicase-assoc_dom"/>
</dbReference>
<evidence type="ECO:0000256" key="5">
    <source>
        <dbReference type="ARBA" id="ARBA00022801"/>
    </source>
</evidence>
<dbReference type="FunFam" id="3.40.50.300:FF:000101">
    <property type="entry name" value="Pre-mRNA-splicing factor ATP-dependent RNA helicase"/>
    <property type="match status" value="1"/>
</dbReference>
<feature type="compositionally biased region" description="Basic residues" evidence="11">
    <location>
        <begin position="163"/>
        <end position="173"/>
    </location>
</feature>
<feature type="compositionally biased region" description="Basic residues" evidence="11">
    <location>
        <begin position="190"/>
        <end position="199"/>
    </location>
</feature>
<evidence type="ECO:0000256" key="7">
    <source>
        <dbReference type="ARBA" id="ARBA00022840"/>
    </source>
</evidence>
<accession>A0AAN9ULM7</accession>
<dbReference type="FunFam" id="2.40.50.140:FF:000061">
    <property type="entry name" value="ATP-dependent RNA helicase DHX8"/>
    <property type="match status" value="1"/>
</dbReference>
<dbReference type="SMART" id="SM00316">
    <property type="entry name" value="S1"/>
    <property type="match status" value="1"/>
</dbReference>
<dbReference type="FunFam" id="3.40.50.300:FF:000191">
    <property type="entry name" value="Pre-mRNA-splicing factor ATP-dependent RNA helicase"/>
    <property type="match status" value="1"/>
</dbReference>
<evidence type="ECO:0000256" key="4">
    <source>
        <dbReference type="ARBA" id="ARBA00022741"/>
    </source>
</evidence>
<keyword evidence="8" id="KW-0508">mRNA splicing</keyword>
<dbReference type="Gene3D" id="1.20.120.1080">
    <property type="match status" value="1"/>
</dbReference>
<keyword evidence="7" id="KW-0067">ATP-binding</keyword>
<keyword evidence="5" id="KW-0378">Hydrolase</keyword>
<dbReference type="InterPro" id="IPR001650">
    <property type="entry name" value="Helicase_C-like"/>
</dbReference>
<feature type="region of interest" description="Disordered" evidence="11">
    <location>
        <begin position="470"/>
        <end position="502"/>
    </location>
</feature>
<evidence type="ECO:0000259" key="13">
    <source>
        <dbReference type="PROSITE" id="PS51192"/>
    </source>
</evidence>
<dbReference type="CDD" id="cd05684">
    <property type="entry name" value="S1_DHX8_helicase"/>
    <property type="match status" value="1"/>
</dbReference>
<evidence type="ECO:0000256" key="1">
    <source>
        <dbReference type="ARBA" id="ARBA00004123"/>
    </source>
</evidence>
<feature type="compositionally biased region" description="Basic and acidic residues" evidence="11">
    <location>
        <begin position="88"/>
        <end position="102"/>
    </location>
</feature>
<dbReference type="GO" id="GO:0003723">
    <property type="term" value="F:RNA binding"/>
    <property type="evidence" value="ECO:0007669"/>
    <property type="project" value="TreeGrafter"/>
</dbReference>
<feature type="compositionally biased region" description="Basic and acidic residues" evidence="11">
    <location>
        <begin position="470"/>
        <end position="484"/>
    </location>
</feature>
<dbReference type="Pfam" id="PF00575">
    <property type="entry name" value="S1"/>
    <property type="match status" value="1"/>
</dbReference>
<feature type="region of interest" description="Disordered" evidence="11">
    <location>
        <begin position="76"/>
        <end position="109"/>
    </location>
</feature>
<comment type="catalytic activity">
    <reaction evidence="10">
        <text>ATP + H2O = ADP + phosphate + H(+)</text>
        <dbReference type="Rhea" id="RHEA:13065"/>
        <dbReference type="ChEBI" id="CHEBI:15377"/>
        <dbReference type="ChEBI" id="CHEBI:15378"/>
        <dbReference type="ChEBI" id="CHEBI:30616"/>
        <dbReference type="ChEBI" id="CHEBI:43474"/>
        <dbReference type="ChEBI" id="CHEBI:456216"/>
        <dbReference type="EC" id="3.6.4.13"/>
    </reaction>
</comment>
<protein>
    <recommendedName>
        <fullName evidence="2">RNA helicase</fullName>
        <ecNumber evidence="2">3.6.4.13</ecNumber>
    </recommendedName>
</protein>
<dbReference type="CDD" id="cd18791">
    <property type="entry name" value="SF2_C_RHA"/>
    <property type="match status" value="1"/>
</dbReference>
<dbReference type="InterPro" id="IPR011709">
    <property type="entry name" value="DEAD-box_helicase_OB_fold"/>
</dbReference>
<keyword evidence="3" id="KW-0507">mRNA processing</keyword>
<dbReference type="EC" id="3.6.4.13" evidence="2"/>
<dbReference type="InterPro" id="IPR002464">
    <property type="entry name" value="DNA/RNA_helicase_DEAH_CS"/>
</dbReference>
<dbReference type="GO" id="GO:0003724">
    <property type="term" value="F:RNA helicase activity"/>
    <property type="evidence" value="ECO:0007669"/>
    <property type="project" value="UniProtKB-EC"/>
</dbReference>
<dbReference type="InterPro" id="IPR014001">
    <property type="entry name" value="Helicase_ATP-bd"/>
</dbReference>
<dbReference type="InterPro" id="IPR048333">
    <property type="entry name" value="HA2_WH"/>
</dbReference>
<dbReference type="PROSITE" id="PS50126">
    <property type="entry name" value="S1"/>
    <property type="match status" value="1"/>
</dbReference>
<gene>
    <name evidence="15" type="primary">PRP22</name>
    <name evidence="15" type="ORF">SLS62_007574</name>
</gene>
<dbReference type="GO" id="GO:0071013">
    <property type="term" value="C:catalytic step 2 spliceosome"/>
    <property type="evidence" value="ECO:0007669"/>
    <property type="project" value="TreeGrafter"/>
</dbReference>
<dbReference type="SUPFAM" id="SSF52540">
    <property type="entry name" value="P-loop containing nucleoside triphosphate hydrolases"/>
    <property type="match status" value="1"/>
</dbReference>
<dbReference type="GO" id="GO:0005524">
    <property type="term" value="F:ATP binding"/>
    <property type="evidence" value="ECO:0007669"/>
    <property type="project" value="UniProtKB-KW"/>
</dbReference>
<evidence type="ECO:0000256" key="10">
    <source>
        <dbReference type="ARBA" id="ARBA00047984"/>
    </source>
</evidence>
<dbReference type="PROSITE" id="PS51194">
    <property type="entry name" value="HELICASE_CTER"/>
    <property type="match status" value="1"/>
</dbReference>
<keyword evidence="4" id="KW-0547">Nucleotide-binding</keyword>
<reference evidence="15 16" key="1">
    <citation type="submission" date="2024-02" db="EMBL/GenBank/DDBJ databases">
        <title>De novo assembly and annotation of 12 fungi associated with fruit tree decline syndrome in Ontario, Canada.</title>
        <authorList>
            <person name="Sulman M."/>
            <person name="Ellouze W."/>
            <person name="Ilyukhin E."/>
        </authorList>
    </citation>
    <scope>NUCLEOTIDE SEQUENCE [LARGE SCALE GENOMIC DNA]</scope>
    <source>
        <strain evidence="15 16">M11/M66-122</strain>
    </source>
</reference>
<dbReference type="InterPro" id="IPR027417">
    <property type="entry name" value="P-loop_NTPase"/>
</dbReference>
<dbReference type="Pfam" id="PF04408">
    <property type="entry name" value="WHD_HA2"/>
    <property type="match status" value="1"/>
</dbReference>
<evidence type="ECO:0000256" key="3">
    <source>
        <dbReference type="ARBA" id="ARBA00022664"/>
    </source>
</evidence>
<dbReference type="SMART" id="SM00490">
    <property type="entry name" value="HELICc"/>
    <property type="match status" value="1"/>
</dbReference>
<dbReference type="Gene3D" id="3.40.50.300">
    <property type="entry name" value="P-loop containing nucleotide triphosphate hydrolases"/>
    <property type="match status" value="2"/>
</dbReference>
<feature type="compositionally biased region" description="Polar residues" evidence="11">
    <location>
        <begin position="485"/>
        <end position="495"/>
    </location>
</feature>
<keyword evidence="9" id="KW-0539">Nucleus</keyword>
<comment type="subcellular location">
    <subcellularLocation>
        <location evidence="1">Nucleus</location>
    </subcellularLocation>
</comment>
<evidence type="ECO:0000313" key="15">
    <source>
        <dbReference type="EMBL" id="KAK7750495.1"/>
    </source>
</evidence>
<dbReference type="Pfam" id="PF21010">
    <property type="entry name" value="HA2_C"/>
    <property type="match status" value="1"/>
</dbReference>
<evidence type="ECO:0000259" key="12">
    <source>
        <dbReference type="PROSITE" id="PS50126"/>
    </source>
</evidence>
<dbReference type="SMART" id="SM00847">
    <property type="entry name" value="HA2"/>
    <property type="match status" value="1"/>
</dbReference>
<dbReference type="GO" id="GO:0016787">
    <property type="term" value="F:hydrolase activity"/>
    <property type="evidence" value="ECO:0007669"/>
    <property type="project" value="UniProtKB-KW"/>
</dbReference>
<dbReference type="AlphaFoldDB" id="A0AAN9ULM7"/>
<dbReference type="InterPro" id="IPR003029">
    <property type="entry name" value="S1_domain"/>
</dbReference>
<dbReference type="EMBL" id="JAKJXP020000063">
    <property type="protein sequence ID" value="KAK7750495.1"/>
    <property type="molecule type" value="Genomic_DNA"/>
</dbReference>
<keyword evidence="16" id="KW-1185">Reference proteome</keyword>
<dbReference type="Gene3D" id="2.40.50.140">
    <property type="entry name" value="Nucleic acid-binding proteins"/>
    <property type="match status" value="1"/>
</dbReference>
<organism evidence="15 16">
    <name type="scientific">Diatrype stigma</name>
    <dbReference type="NCBI Taxonomy" id="117547"/>
    <lineage>
        <taxon>Eukaryota</taxon>
        <taxon>Fungi</taxon>
        <taxon>Dikarya</taxon>
        <taxon>Ascomycota</taxon>
        <taxon>Pezizomycotina</taxon>
        <taxon>Sordariomycetes</taxon>
        <taxon>Xylariomycetidae</taxon>
        <taxon>Xylariales</taxon>
        <taxon>Diatrypaceae</taxon>
        <taxon>Diatrype</taxon>
    </lineage>
</organism>
<dbReference type="Proteomes" id="UP001320420">
    <property type="component" value="Unassembled WGS sequence"/>
</dbReference>
<dbReference type="FunFam" id="1.20.120.1080:FF:000001">
    <property type="entry name" value="Pre-mRNA-splicing factor ATP-dependent RNA helicase"/>
    <property type="match status" value="1"/>
</dbReference>
<feature type="compositionally biased region" description="Basic and acidic residues" evidence="11">
    <location>
        <begin position="137"/>
        <end position="146"/>
    </location>
</feature>
<keyword evidence="6 15" id="KW-0347">Helicase</keyword>
<sequence length="1215" mass="136927">MDDLEELELLSLVSKVTSELQNHLGISEKTLAEFIIFQRLGCSFAEWKAKLADMGGASWPESLYDSIDRLVTTMHPKFKNGQNGADGSDERSMRSQQEKESLFKGLSIPDQEVAAQDDADAIDDTLALLEGLEGKARDARIEPERPSRKRSRSPDAVDAADSRHRRKERYRSRERKDRDYGDDDDLEYRKARKERRRKRHDDYGDGDGYRSDRKGRRRREYDDDDDDDDDMLRRAPEPEVDDSPILYKIYDGHVTGIKDFGAFVNLHGVRGKVDGMIHISNLTQGQRVDHPSDFLVKGQNVKVKVTKLEGGRIGLSMKEVDQETGMDLAPQARIETGANMEALGSRGAGGRIDTQLDSLSSYASQPRPHKKRMTSPERWEIRQLIASGVAKASDYPNLEEDYNATLRGDGEMELEEEVDIEVRDEEPPFLTGQTKQSLELSPIRVIKAPDGSLNRAAMSGAGIAKERKEMRQQELEAAEQEAKTQDLSQQWQDPMSNPDKRKFASDLRNAHANATKPEPVPEWKRVIAPKDQSFGKRTTMSIKQQRESLPVYAFRNQLIDAIRQNQILIVVGETGSGKTTQLTQFLAEAGFTQNGVIGCTQPRRVAAMSVAKRVAEEVGCQLGQEVGYTIRFEDCTSPSTKIKYMTDGMLQREILVDPDLKRYSVIMLDEAHERTIATDVLFGLLKKTLKQRRPDLKIIVTSATLDAEKFSSYFNECPIFTIPGRTFPVEILYSREPESDYLDAALVTVMQIHLTEPAGDILLFLTGQEEIDTACEILYERMKALGPNVPELLILPIYSALPNEMQSRIFEPAPPGSRKVVLATNIAETSITIDHIYYVIDPGFVKQNAYDPKLGMDSLVVTPISQAQANQRAGRAGRTGPGKCFRLYTEAAFQTEMLPTTIPEIQRQNLSMTILMLKAMGINDLIHFDFMDPPPTNTMLTALEELYALSALDDEGLLTRLGRKMADFPMEPSLAKVLIAATDLGCSDEILSIVAMLNLQTIFYRPKEKQQQADQKKAKFHDPHGDHLTLLNVYNAWKQSGFSAPWCFENFIQARSMKRAKDVRDQIIRIMERYRHPISSCGRDTQKVRQALCAGFFRNAARKDPQEGYKTLIEGTPVYLHPSSALFGKQAEWVIYHTLVLTSKEYMHCTTSIEPKWLVQAAPTFFKVAPSDRLSKRKKAERIQPLYNKFAGEDDWRLSAQRKTGRSGGGGGTWG</sequence>
<dbReference type="GO" id="GO:0005684">
    <property type="term" value="C:U2-type spliceosomal complex"/>
    <property type="evidence" value="ECO:0007669"/>
    <property type="project" value="UniProtKB-ARBA"/>
</dbReference>
<dbReference type="SUPFAM" id="SSF50249">
    <property type="entry name" value="Nucleic acid-binding proteins"/>
    <property type="match status" value="1"/>
</dbReference>
<feature type="domain" description="Helicase ATP-binding" evidence="13">
    <location>
        <begin position="559"/>
        <end position="723"/>
    </location>
</feature>
<dbReference type="PROSITE" id="PS00690">
    <property type="entry name" value="DEAH_ATP_HELICASE"/>
    <property type="match status" value="1"/>
</dbReference>
<dbReference type="InterPro" id="IPR012340">
    <property type="entry name" value="NA-bd_OB-fold"/>
</dbReference>
<comment type="caution">
    <text evidence="15">The sequence shown here is derived from an EMBL/GenBank/DDBJ whole genome shotgun (WGS) entry which is preliminary data.</text>
</comment>
<evidence type="ECO:0000256" key="2">
    <source>
        <dbReference type="ARBA" id="ARBA00012552"/>
    </source>
</evidence>
<dbReference type="InterPro" id="IPR011545">
    <property type="entry name" value="DEAD/DEAH_box_helicase_dom"/>
</dbReference>
<dbReference type="SMART" id="SM00487">
    <property type="entry name" value="DEXDc"/>
    <property type="match status" value="1"/>
</dbReference>
<dbReference type="Pfam" id="PF07717">
    <property type="entry name" value="OB_NTP_bind"/>
    <property type="match status" value="1"/>
</dbReference>